<keyword evidence="13" id="KW-1185">Reference proteome</keyword>
<dbReference type="PANTHER" id="PTHR11011">
    <property type="entry name" value="MALE STERILITY PROTEIN 2-RELATED"/>
    <property type="match status" value="1"/>
</dbReference>
<evidence type="ECO:0000259" key="11">
    <source>
        <dbReference type="Pfam" id="PF03015"/>
    </source>
</evidence>
<keyword evidence="7 10" id="KW-0443">Lipid metabolism</keyword>
<feature type="domain" description="Thioester reductase (TE)" evidence="12">
    <location>
        <begin position="37"/>
        <end position="311"/>
    </location>
</feature>
<dbReference type="CDD" id="cd09071">
    <property type="entry name" value="FAR_C"/>
    <property type="match status" value="1"/>
</dbReference>
<evidence type="ECO:0000313" key="14">
    <source>
        <dbReference type="RefSeq" id="XP_008472347.1"/>
    </source>
</evidence>
<dbReference type="OMA" id="NAPRSHI"/>
<evidence type="ECO:0000256" key="2">
    <source>
        <dbReference type="ARBA" id="ARBA00005928"/>
    </source>
</evidence>
<evidence type="ECO:0000256" key="10">
    <source>
        <dbReference type="RuleBase" id="RU363097"/>
    </source>
</evidence>
<evidence type="ECO:0000256" key="7">
    <source>
        <dbReference type="ARBA" id="ARBA00023098"/>
    </source>
</evidence>
<sequence>MQPQRVTKSVCTSDVQVNTILEDSNIQNYFKDKSVFITGSTGFLGKALVEKLLRSCSQINNVYLLIRPKRGTDAKLRHKELLKSSVFDRLREEGNTKVFDKLKIVSGDVTLPHLGISDEDRRELIKEVAVVFHSAATVKFNETLKTAVQLNTQGTQRVTDLCLEMKRLEAFVHVSTAYSNADKKKISEKIYKPVMDPKELIHYCETLSDEELEILEKEIQGNHPNTYTLTKNMAENIVADASSKIPISIVRPSIVTAALFEPVPGWVDNVSGISGIMMEIGRGTSRGTIRSIVCEDTLVVDIIPVDLVVNTLISAAWKTGTSQTKELQVYNCSSGHTNPLSWRDLGIMCHKYALKTPSKYIQFYPGFSFRTNRFAHRFCELLYHFLPALLLDIFLQVQKQKPMMMKIYTRFKKAAKTGEFFALNEWHFGSRNIKKLAESLKTSHDWQIFPVDMRILKYDAYVKNYMIGIRKYVLNDPDKSLPSARRKLQALFWATKLIDVAFGSVLLKVIKFK</sequence>
<dbReference type="Gene3D" id="3.40.50.720">
    <property type="entry name" value="NAD(P)-binding Rossmann-like Domain"/>
    <property type="match status" value="1"/>
</dbReference>
<keyword evidence="3 10" id="KW-0444">Lipid biosynthesis</keyword>
<keyword evidence="8" id="KW-0472">Membrane</keyword>
<keyword evidence="5 10" id="KW-0521">NADP</keyword>
<dbReference type="SUPFAM" id="SSF51735">
    <property type="entry name" value="NAD(P)-binding Rossmann-fold domains"/>
    <property type="match status" value="1"/>
</dbReference>
<feature type="domain" description="Fatty acyl-CoA reductase C-terminal" evidence="11">
    <location>
        <begin position="383"/>
        <end position="476"/>
    </location>
</feature>
<dbReference type="GO" id="GO:0035336">
    <property type="term" value="P:long-chain fatty-acyl-CoA metabolic process"/>
    <property type="evidence" value="ECO:0007669"/>
    <property type="project" value="TreeGrafter"/>
</dbReference>
<evidence type="ECO:0000256" key="3">
    <source>
        <dbReference type="ARBA" id="ARBA00022516"/>
    </source>
</evidence>
<dbReference type="KEGG" id="dci:103509501"/>
<dbReference type="InterPro" id="IPR013120">
    <property type="entry name" value="FAR_NAD-bd"/>
</dbReference>
<dbReference type="EC" id="1.2.1.84" evidence="10"/>
<dbReference type="GO" id="GO:0102965">
    <property type="term" value="F:alcohol-forming long-chain fatty acyl-CoA reductase activity"/>
    <property type="evidence" value="ECO:0007669"/>
    <property type="project" value="UniProtKB-EC"/>
</dbReference>
<name>A0A1S3D306_DIACI</name>
<dbReference type="GO" id="GO:0016020">
    <property type="term" value="C:membrane"/>
    <property type="evidence" value="ECO:0007669"/>
    <property type="project" value="UniProtKB-SubCell"/>
</dbReference>
<reference evidence="14" key="1">
    <citation type="submission" date="2025-08" db="UniProtKB">
        <authorList>
            <consortium name="RefSeq"/>
        </authorList>
    </citation>
    <scope>IDENTIFICATION</scope>
</reference>
<evidence type="ECO:0000256" key="8">
    <source>
        <dbReference type="ARBA" id="ARBA00023136"/>
    </source>
</evidence>
<dbReference type="RefSeq" id="XP_008472347.1">
    <property type="nucleotide sequence ID" value="XM_008474125.3"/>
</dbReference>
<proteinExistence type="inferred from homology"/>
<dbReference type="Pfam" id="PF03015">
    <property type="entry name" value="Sterile"/>
    <property type="match status" value="1"/>
</dbReference>
<keyword evidence="10" id="KW-0560">Oxidoreductase</keyword>
<dbReference type="InterPro" id="IPR033640">
    <property type="entry name" value="FAR_C"/>
</dbReference>
<comment type="function">
    <text evidence="10">Catalyzes the reduction of fatty acyl-CoA to fatty alcohols.</text>
</comment>
<comment type="similarity">
    <text evidence="2 10">Belongs to the fatty acyl-CoA reductase family.</text>
</comment>
<evidence type="ECO:0000256" key="6">
    <source>
        <dbReference type="ARBA" id="ARBA00022989"/>
    </source>
</evidence>
<evidence type="ECO:0000256" key="4">
    <source>
        <dbReference type="ARBA" id="ARBA00022692"/>
    </source>
</evidence>
<evidence type="ECO:0000313" key="13">
    <source>
        <dbReference type="Proteomes" id="UP000079169"/>
    </source>
</evidence>
<gene>
    <name evidence="14" type="primary">LOC103509501</name>
</gene>
<keyword evidence="4" id="KW-0812">Transmembrane</keyword>
<dbReference type="PaxDb" id="121845-A0A1S3D306"/>
<dbReference type="CDD" id="cd05236">
    <property type="entry name" value="FAR-N_SDR_e"/>
    <property type="match status" value="1"/>
</dbReference>
<dbReference type="Pfam" id="PF07993">
    <property type="entry name" value="NAD_binding_4"/>
    <property type="match status" value="1"/>
</dbReference>
<dbReference type="InterPro" id="IPR026055">
    <property type="entry name" value="FAR"/>
</dbReference>
<dbReference type="GeneID" id="103509501"/>
<dbReference type="GO" id="GO:0005777">
    <property type="term" value="C:peroxisome"/>
    <property type="evidence" value="ECO:0007669"/>
    <property type="project" value="TreeGrafter"/>
</dbReference>
<evidence type="ECO:0000256" key="9">
    <source>
        <dbReference type="ARBA" id="ARBA00052530"/>
    </source>
</evidence>
<dbReference type="GO" id="GO:0080019">
    <property type="term" value="F:alcohol-forming very long-chain fatty acyl-CoA reductase activity"/>
    <property type="evidence" value="ECO:0007669"/>
    <property type="project" value="InterPro"/>
</dbReference>
<dbReference type="InterPro" id="IPR036291">
    <property type="entry name" value="NAD(P)-bd_dom_sf"/>
</dbReference>
<accession>A0A1S3D306</accession>
<dbReference type="Proteomes" id="UP000079169">
    <property type="component" value="Unplaced"/>
</dbReference>
<evidence type="ECO:0000259" key="12">
    <source>
        <dbReference type="Pfam" id="PF07993"/>
    </source>
</evidence>
<organism evidence="13 14">
    <name type="scientific">Diaphorina citri</name>
    <name type="common">Asian citrus psyllid</name>
    <dbReference type="NCBI Taxonomy" id="121845"/>
    <lineage>
        <taxon>Eukaryota</taxon>
        <taxon>Metazoa</taxon>
        <taxon>Ecdysozoa</taxon>
        <taxon>Arthropoda</taxon>
        <taxon>Hexapoda</taxon>
        <taxon>Insecta</taxon>
        <taxon>Pterygota</taxon>
        <taxon>Neoptera</taxon>
        <taxon>Paraneoptera</taxon>
        <taxon>Hemiptera</taxon>
        <taxon>Sternorrhyncha</taxon>
        <taxon>Psylloidea</taxon>
        <taxon>Psyllidae</taxon>
        <taxon>Diaphorininae</taxon>
        <taxon>Diaphorina</taxon>
    </lineage>
</organism>
<dbReference type="PANTHER" id="PTHR11011:SF107">
    <property type="entry name" value="FATTY ACYL-COA REDUCTASE"/>
    <property type="match status" value="1"/>
</dbReference>
<dbReference type="STRING" id="121845.A0A1S3D306"/>
<protein>
    <recommendedName>
        <fullName evidence="10">Fatty acyl-CoA reductase</fullName>
        <ecNumber evidence="10">1.2.1.84</ecNumber>
    </recommendedName>
</protein>
<evidence type="ECO:0000256" key="5">
    <source>
        <dbReference type="ARBA" id="ARBA00022857"/>
    </source>
</evidence>
<comment type="catalytic activity">
    <reaction evidence="9 10">
        <text>a long-chain fatty acyl-CoA + 2 NADPH + 2 H(+) = a long-chain primary fatty alcohol + 2 NADP(+) + CoA</text>
        <dbReference type="Rhea" id="RHEA:52716"/>
        <dbReference type="ChEBI" id="CHEBI:15378"/>
        <dbReference type="ChEBI" id="CHEBI:57287"/>
        <dbReference type="ChEBI" id="CHEBI:57783"/>
        <dbReference type="ChEBI" id="CHEBI:58349"/>
        <dbReference type="ChEBI" id="CHEBI:77396"/>
        <dbReference type="ChEBI" id="CHEBI:83139"/>
        <dbReference type="EC" id="1.2.1.84"/>
    </reaction>
</comment>
<keyword evidence="6" id="KW-1133">Transmembrane helix</keyword>
<evidence type="ECO:0000256" key="1">
    <source>
        <dbReference type="ARBA" id="ARBA00004141"/>
    </source>
</evidence>
<comment type="subcellular location">
    <subcellularLocation>
        <location evidence="1">Membrane</location>
        <topology evidence="1">Multi-pass membrane protein</topology>
    </subcellularLocation>
</comment>
<dbReference type="FunFam" id="3.40.50.720:FF:000143">
    <property type="entry name" value="Fatty acyl-CoA reductase"/>
    <property type="match status" value="1"/>
</dbReference>
<dbReference type="AlphaFoldDB" id="A0A1S3D306"/>